<evidence type="ECO:0000256" key="3">
    <source>
        <dbReference type="ARBA" id="ARBA00023274"/>
    </source>
</evidence>
<dbReference type="PANTHER" id="PTHR13501">
    <property type="entry name" value="CHLOROPLAST 50S RIBOSOMAL PROTEIN L22-RELATED"/>
    <property type="match status" value="1"/>
</dbReference>
<evidence type="ECO:0000256" key="4">
    <source>
        <dbReference type="RuleBase" id="RU004005"/>
    </source>
</evidence>
<keyword evidence="2 4" id="KW-0689">Ribosomal protein</keyword>
<comment type="caution">
    <text evidence="6">The sequence shown here is derived from an EMBL/GenBank/DDBJ whole genome shotgun (WGS) entry which is preliminary data.</text>
</comment>
<dbReference type="Proteomes" id="UP000266841">
    <property type="component" value="Unassembled WGS sequence"/>
</dbReference>
<name>K0SYW3_THAOC</name>
<dbReference type="GO" id="GO:0015934">
    <property type="term" value="C:large ribosomal subunit"/>
    <property type="evidence" value="ECO:0007669"/>
    <property type="project" value="InterPro"/>
</dbReference>
<dbReference type="eggNOG" id="KOG1711">
    <property type="taxonomic scope" value="Eukaryota"/>
</dbReference>
<reference evidence="6 7" key="1">
    <citation type="journal article" date="2012" name="Genome Biol.">
        <title>Genome and low-iron response of an oceanic diatom adapted to chronic iron limitation.</title>
        <authorList>
            <person name="Lommer M."/>
            <person name="Specht M."/>
            <person name="Roy A.S."/>
            <person name="Kraemer L."/>
            <person name="Andreson R."/>
            <person name="Gutowska M.A."/>
            <person name="Wolf J."/>
            <person name="Bergner S.V."/>
            <person name="Schilhabel M.B."/>
            <person name="Klostermeier U.C."/>
            <person name="Beiko R.G."/>
            <person name="Rosenstiel P."/>
            <person name="Hippler M."/>
            <person name="Laroche J."/>
        </authorList>
    </citation>
    <scope>NUCLEOTIDE SEQUENCE [LARGE SCALE GENOMIC DNA]</scope>
    <source>
        <strain evidence="6 7">CCMP1005</strain>
    </source>
</reference>
<dbReference type="EMBL" id="AGNL01008958">
    <property type="protein sequence ID" value="EJK70164.1"/>
    <property type="molecule type" value="Genomic_DNA"/>
</dbReference>
<dbReference type="InterPro" id="IPR036394">
    <property type="entry name" value="Ribosomal_uL22_sf"/>
</dbReference>
<dbReference type="Gene3D" id="3.90.470.10">
    <property type="entry name" value="Ribosomal protein L22/L17"/>
    <property type="match status" value="1"/>
</dbReference>
<dbReference type="CDD" id="cd00336">
    <property type="entry name" value="Ribosomal_L22"/>
    <property type="match status" value="1"/>
</dbReference>
<protein>
    <recommendedName>
        <fullName evidence="8">50S ribosomal protein L22</fullName>
    </recommendedName>
</protein>
<keyword evidence="7" id="KW-1185">Reference proteome</keyword>
<evidence type="ECO:0000256" key="1">
    <source>
        <dbReference type="ARBA" id="ARBA00009451"/>
    </source>
</evidence>
<dbReference type="GO" id="GO:0006412">
    <property type="term" value="P:translation"/>
    <property type="evidence" value="ECO:0007669"/>
    <property type="project" value="InterPro"/>
</dbReference>
<evidence type="ECO:0000313" key="6">
    <source>
        <dbReference type="EMBL" id="EJK70164.1"/>
    </source>
</evidence>
<dbReference type="OrthoDB" id="416470at2759"/>
<evidence type="ECO:0008006" key="8">
    <source>
        <dbReference type="Google" id="ProtNLM"/>
    </source>
</evidence>
<keyword evidence="3 4" id="KW-0687">Ribonucleoprotein</keyword>
<sequence>MPLRDLDNSSKRNDYGATGVLNPLLSQEDAESFAAFAHANRHQRVRPFIIKRRRENLRTYVGNDKNIRHSPWRMNLVCQFAAGLTVPEAMKQLTFLNKRMAPRVSNVIRRTANLADIRDGLQPSQLEVAECFATHGTHLKRLKIMGRGRSGTMHRRHCHIRLVLREIDFPTKLLQAKSVNQKRRWLGLLKIAREDYERAKVERDELAELEEQARKIAEEQNEGGDDKK</sequence>
<evidence type="ECO:0000256" key="2">
    <source>
        <dbReference type="ARBA" id="ARBA00022980"/>
    </source>
</evidence>
<dbReference type="Pfam" id="PF00237">
    <property type="entry name" value="Ribosomal_L22"/>
    <property type="match status" value="1"/>
</dbReference>
<comment type="similarity">
    <text evidence="1 4">Belongs to the universal ribosomal protein uL22 family.</text>
</comment>
<dbReference type="PANTHER" id="PTHR13501:SF10">
    <property type="entry name" value="LARGE RIBOSOMAL SUBUNIT PROTEIN UL22M"/>
    <property type="match status" value="1"/>
</dbReference>
<proteinExistence type="inferred from homology"/>
<dbReference type="OMA" id="IRHSPWR"/>
<feature type="coiled-coil region" evidence="5">
    <location>
        <begin position="189"/>
        <end position="222"/>
    </location>
</feature>
<gene>
    <name evidence="6" type="ORF">THAOC_08501</name>
</gene>
<keyword evidence="5" id="KW-0175">Coiled coil</keyword>
<dbReference type="InterPro" id="IPR001063">
    <property type="entry name" value="Ribosomal_uL22"/>
</dbReference>
<dbReference type="GO" id="GO:0003735">
    <property type="term" value="F:structural constituent of ribosome"/>
    <property type="evidence" value="ECO:0007669"/>
    <property type="project" value="InterPro"/>
</dbReference>
<dbReference type="AlphaFoldDB" id="K0SYW3"/>
<evidence type="ECO:0000313" key="7">
    <source>
        <dbReference type="Proteomes" id="UP000266841"/>
    </source>
</evidence>
<organism evidence="6 7">
    <name type="scientific">Thalassiosira oceanica</name>
    <name type="common">Marine diatom</name>
    <dbReference type="NCBI Taxonomy" id="159749"/>
    <lineage>
        <taxon>Eukaryota</taxon>
        <taxon>Sar</taxon>
        <taxon>Stramenopiles</taxon>
        <taxon>Ochrophyta</taxon>
        <taxon>Bacillariophyta</taxon>
        <taxon>Coscinodiscophyceae</taxon>
        <taxon>Thalassiosirophycidae</taxon>
        <taxon>Thalassiosirales</taxon>
        <taxon>Thalassiosiraceae</taxon>
        <taxon>Thalassiosira</taxon>
    </lineage>
</organism>
<dbReference type="InterPro" id="IPR047867">
    <property type="entry name" value="Ribosomal_uL22_bac/org-type"/>
</dbReference>
<accession>K0SYW3</accession>
<evidence type="ECO:0000256" key="5">
    <source>
        <dbReference type="SAM" id="Coils"/>
    </source>
</evidence>
<dbReference type="SUPFAM" id="SSF54843">
    <property type="entry name" value="Ribosomal protein L22"/>
    <property type="match status" value="1"/>
</dbReference>